<feature type="binding site" evidence="6">
    <location>
        <position position="241"/>
    </location>
    <ligand>
        <name>S-adenosyl-L-methionine</name>
        <dbReference type="ChEBI" id="CHEBI:59789"/>
    </ligand>
</feature>
<dbReference type="GO" id="GO:0070041">
    <property type="term" value="F:rRNA (uridine-C5-)-methyltransferase activity"/>
    <property type="evidence" value="ECO:0007669"/>
    <property type="project" value="TreeGrafter"/>
</dbReference>
<evidence type="ECO:0000256" key="6">
    <source>
        <dbReference type="PROSITE-ProRule" id="PRU01024"/>
    </source>
</evidence>
<evidence type="ECO:0000256" key="4">
    <source>
        <dbReference type="ARBA" id="ARBA00022691"/>
    </source>
</evidence>
<proteinExistence type="inferred from homology"/>
<dbReference type="Gene3D" id="2.40.50.1070">
    <property type="match status" value="1"/>
</dbReference>
<accession>A0AA48HGA2</accession>
<dbReference type="Pfam" id="PF05958">
    <property type="entry name" value="tRNA_U5-meth_tr"/>
    <property type="match status" value="1"/>
</dbReference>
<dbReference type="GO" id="GO:0051536">
    <property type="term" value="F:iron-sulfur cluster binding"/>
    <property type="evidence" value="ECO:0007669"/>
    <property type="project" value="UniProtKB-KW"/>
</dbReference>
<dbReference type="Gene3D" id="2.40.50.140">
    <property type="entry name" value="Nucleic acid-binding proteins"/>
    <property type="match status" value="1"/>
</dbReference>
<dbReference type="PANTHER" id="PTHR11061:SF49">
    <property type="entry name" value="23S RRNA (URACIL(1939)-C(5))-METHYLTRANSFERASE RLMD"/>
    <property type="match status" value="1"/>
</dbReference>
<keyword evidence="1" id="KW-0479">Metal-binding</keyword>
<protein>
    <submittedName>
        <fullName evidence="7">RNA methyltransferase</fullName>
    </submittedName>
</protein>
<comment type="similarity">
    <text evidence="6">Belongs to the class I-like SAM-binding methyltransferase superfamily. RNA M5U methyltransferase family.</text>
</comment>
<keyword evidence="1" id="KW-0408">Iron</keyword>
<dbReference type="Gene3D" id="3.40.50.150">
    <property type="entry name" value="Vaccinia Virus protein VP39"/>
    <property type="match status" value="1"/>
</dbReference>
<sequence>MTDTQVTIHRLGHQGDGIAPGPVFVPLTLPGEVVAGAVDGDRMEAPRIVTPSPDRVRAPCAHFRSCGGCSLMHASDGFVAGWKAQVIETALAAHDLTTEIRATATSPARSRRRATLAGRRTKKGALVGFHGRRSDVIVPLTECHVIAPDLFALIPVLEEIVKLGGSRSATLSFALTLTETGVDCAVSGGKPLDGPLRAALPRFRDRITRLTWGGEPVYADAVPRLSFGPVAVAPPPGAFLQATAEGEAALRAAVAEALTGAARIADLFAGCGTFALPLATHAPVHAVEGDESLTAALSQAARHAQGLRPVTTETRDLFRRPLLPEELAKFDGVVIDPPRAGAEAQTRALAEARVPRIAMVSCNPVTFARDAALLTQAGYRLNWVQPVDQFRWSPHVELAASLSLPHLSAN</sequence>
<feature type="binding site" evidence="6">
    <location>
        <position position="336"/>
    </location>
    <ligand>
        <name>S-adenosyl-L-methionine</name>
        <dbReference type="ChEBI" id="CHEBI:59789"/>
    </ligand>
</feature>
<dbReference type="InterPro" id="IPR012340">
    <property type="entry name" value="NA-bd_OB-fold"/>
</dbReference>
<keyword evidence="1" id="KW-0004">4Fe-4S</keyword>
<evidence type="ECO:0000256" key="2">
    <source>
        <dbReference type="ARBA" id="ARBA00022603"/>
    </source>
</evidence>
<reference evidence="7 8" key="1">
    <citation type="submission" date="2023-01" db="EMBL/GenBank/DDBJ databases">
        <title>Complete genome sequence of Roseicyclus marinus strain Dej080120_10.</title>
        <authorList>
            <person name="Ueki S."/>
            <person name="Maruyama F."/>
        </authorList>
    </citation>
    <scope>NUCLEOTIDE SEQUENCE [LARGE SCALE GENOMIC DNA]</scope>
    <source>
        <strain evidence="7 8">Dej080120_10</strain>
    </source>
</reference>
<dbReference type="PROSITE" id="PS51687">
    <property type="entry name" value="SAM_MT_RNA_M5U"/>
    <property type="match status" value="1"/>
</dbReference>
<keyword evidence="4 6" id="KW-0949">S-adenosyl-L-methionine</keyword>
<dbReference type="KEGG" id="rmai:MACH21_33670"/>
<keyword evidence="8" id="KW-1185">Reference proteome</keyword>
<organism evidence="7 8">
    <name type="scientific">Roseicyclus marinus</name>
    <dbReference type="NCBI Taxonomy" id="2161673"/>
    <lineage>
        <taxon>Bacteria</taxon>
        <taxon>Pseudomonadati</taxon>
        <taxon>Pseudomonadota</taxon>
        <taxon>Alphaproteobacteria</taxon>
        <taxon>Rhodobacterales</taxon>
        <taxon>Roseobacteraceae</taxon>
        <taxon>Roseicyclus</taxon>
    </lineage>
</organism>
<keyword evidence="5" id="KW-0411">Iron-sulfur</keyword>
<evidence type="ECO:0000256" key="5">
    <source>
        <dbReference type="ARBA" id="ARBA00023014"/>
    </source>
</evidence>
<evidence type="ECO:0000313" key="7">
    <source>
        <dbReference type="EMBL" id="BDW87190.1"/>
    </source>
</evidence>
<dbReference type="Proteomes" id="UP001337723">
    <property type="component" value="Chromosome"/>
</dbReference>
<evidence type="ECO:0000256" key="3">
    <source>
        <dbReference type="ARBA" id="ARBA00022679"/>
    </source>
</evidence>
<evidence type="ECO:0000313" key="8">
    <source>
        <dbReference type="Proteomes" id="UP001337723"/>
    </source>
</evidence>
<feature type="binding site" evidence="6">
    <location>
        <position position="268"/>
    </location>
    <ligand>
        <name>S-adenosyl-L-methionine</name>
        <dbReference type="ChEBI" id="CHEBI:59789"/>
    </ligand>
</feature>
<gene>
    <name evidence="7" type="primary">TrmA</name>
    <name evidence="7" type="ORF">MACH21_33670</name>
</gene>
<dbReference type="AlphaFoldDB" id="A0AA48HGA2"/>
<dbReference type="RefSeq" id="WP_338273270.1">
    <property type="nucleotide sequence ID" value="NZ_AP027266.1"/>
</dbReference>
<dbReference type="EMBL" id="AP027266">
    <property type="protein sequence ID" value="BDW87190.1"/>
    <property type="molecule type" value="Genomic_DNA"/>
</dbReference>
<dbReference type="InterPro" id="IPR029063">
    <property type="entry name" value="SAM-dependent_MTases_sf"/>
</dbReference>
<dbReference type="GO" id="GO:0070475">
    <property type="term" value="P:rRNA base methylation"/>
    <property type="evidence" value="ECO:0007669"/>
    <property type="project" value="TreeGrafter"/>
</dbReference>
<dbReference type="CDD" id="cd02440">
    <property type="entry name" value="AdoMet_MTases"/>
    <property type="match status" value="1"/>
</dbReference>
<evidence type="ECO:0000256" key="1">
    <source>
        <dbReference type="ARBA" id="ARBA00022485"/>
    </source>
</evidence>
<dbReference type="InterPro" id="IPR010280">
    <property type="entry name" value="U5_MeTrfase_fam"/>
</dbReference>
<dbReference type="PANTHER" id="PTHR11061">
    <property type="entry name" value="RNA M5U METHYLTRANSFERASE"/>
    <property type="match status" value="1"/>
</dbReference>
<keyword evidence="2 6" id="KW-0489">Methyltransferase</keyword>
<feature type="binding site" evidence="6">
    <location>
        <position position="288"/>
    </location>
    <ligand>
        <name>S-adenosyl-L-methionine</name>
        <dbReference type="ChEBI" id="CHEBI:59789"/>
    </ligand>
</feature>
<dbReference type="SUPFAM" id="SSF53335">
    <property type="entry name" value="S-adenosyl-L-methionine-dependent methyltransferases"/>
    <property type="match status" value="1"/>
</dbReference>
<name>A0AA48HGA2_9RHOB</name>
<feature type="active site" description="Nucleophile" evidence="6">
    <location>
        <position position="362"/>
    </location>
</feature>
<keyword evidence="3 6" id="KW-0808">Transferase</keyword>